<keyword evidence="1" id="KW-0812">Transmembrane</keyword>
<comment type="caution">
    <text evidence="3">The sequence shown here is derived from an EMBL/GenBank/DDBJ whole genome shotgun (WGS) entry which is preliminary data.</text>
</comment>
<proteinExistence type="predicted"/>
<sequence length="438" mass="51151">MLKYLLVFYLFPKFVAGSELLDFGSPLSPKLHNFLVPKTLCRQKILSNGIQSENLPHTNVIPTEVGTLKYFEGNDINRTMSNTFRDRRWTCVNVIIYCNYNDTNLNNTYWEGYSYRIYKVLQNIFSYKYVFRTDKNSRFFLAVYDYVSILVIMNLEDEVALWNSWEPSYAKPMTTSFPNFKILLLKKNNVKVCVHSKPFSSSRQANFICKSVKISQEIMFQQNFKLISVEPCWNMNDVNDKNTAIMKEIFWQILKMRENLTLQFDIQCKKDKYDNKPYLLMGDLESISLHYAQYNVPLTVMHYAYKSFNNISCYEEETIVYSMYFKPFDLSSWNLLLTSLVGISILCDLFVRFHLKTELALSAFLFFFGSIIDEPSNPPNSDIGRNPHFRLGSIWWLLASIVLTNGYISFLVTNLNAPLPPKIFDTVESLYCAAKSKI</sequence>
<dbReference type="AlphaFoldDB" id="A0A226D7N3"/>
<name>A0A226D7N3_FOLCA</name>
<feature type="transmembrane region" description="Helical" evidence="1">
    <location>
        <begin position="333"/>
        <end position="351"/>
    </location>
</feature>
<feature type="signal peptide" evidence="2">
    <location>
        <begin position="1"/>
        <end position="17"/>
    </location>
</feature>
<gene>
    <name evidence="3" type="ORF">Fcan01_24016</name>
</gene>
<evidence type="ECO:0000313" key="3">
    <source>
        <dbReference type="EMBL" id="OXA41153.1"/>
    </source>
</evidence>
<keyword evidence="2" id="KW-0732">Signal</keyword>
<organism evidence="3 4">
    <name type="scientific">Folsomia candida</name>
    <name type="common">Springtail</name>
    <dbReference type="NCBI Taxonomy" id="158441"/>
    <lineage>
        <taxon>Eukaryota</taxon>
        <taxon>Metazoa</taxon>
        <taxon>Ecdysozoa</taxon>
        <taxon>Arthropoda</taxon>
        <taxon>Hexapoda</taxon>
        <taxon>Collembola</taxon>
        <taxon>Entomobryomorpha</taxon>
        <taxon>Isotomoidea</taxon>
        <taxon>Isotomidae</taxon>
        <taxon>Proisotominae</taxon>
        <taxon>Folsomia</taxon>
    </lineage>
</organism>
<keyword evidence="1" id="KW-0472">Membrane</keyword>
<accession>A0A226D7N3</accession>
<protein>
    <submittedName>
        <fullName evidence="3">Uncharacterized protein</fullName>
    </submittedName>
</protein>
<dbReference type="Proteomes" id="UP000198287">
    <property type="component" value="Unassembled WGS sequence"/>
</dbReference>
<keyword evidence="1" id="KW-1133">Transmembrane helix</keyword>
<feature type="chain" id="PRO_5013234377" evidence="2">
    <location>
        <begin position="18"/>
        <end position="438"/>
    </location>
</feature>
<reference evidence="3 4" key="1">
    <citation type="submission" date="2015-12" db="EMBL/GenBank/DDBJ databases">
        <title>The genome of Folsomia candida.</title>
        <authorList>
            <person name="Faddeeva A."/>
            <person name="Derks M.F."/>
            <person name="Anvar Y."/>
            <person name="Smit S."/>
            <person name="Van Straalen N."/>
            <person name="Roelofs D."/>
        </authorList>
    </citation>
    <scope>NUCLEOTIDE SEQUENCE [LARGE SCALE GENOMIC DNA]</scope>
    <source>
        <strain evidence="3 4">VU population</strain>
        <tissue evidence="3">Whole body</tissue>
    </source>
</reference>
<dbReference type="EMBL" id="LNIX01000030">
    <property type="protein sequence ID" value="OXA41153.1"/>
    <property type="molecule type" value="Genomic_DNA"/>
</dbReference>
<evidence type="ECO:0000313" key="4">
    <source>
        <dbReference type="Proteomes" id="UP000198287"/>
    </source>
</evidence>
<evidence type="ECO:0000256" key="1">
    <source>
        <dbReference type="SAM" id="Phobius"/>
    </source>
</evidence>
<evidence type="ECO:0000256" key="2">
    <source>
        <dbReference type="SAM" id="SignalP"/>
    </source>
</evidence>
<feature type="transmembrane region" description="Helical" evidence="1">
    <location>
        <begin position="393"/>
        <end position="412"/>
    </location>
</feature>
<keyword evidence="4" id="KW-1185">Reference proteome</keyword>